<dbReference type="GO" id="GO:0060271">
    <property type="term" value="P:cilium assembly"/>
    <property type="evidence" value="ECO:0007669"/>
    <property type="project" value="TreeGrafter"/>
</dbReference>
<dbReference type="Proteomes" id="UP000762676">
    <property type="component" value="Unassembled WGS sequence"/>
</dbReference>
<evidence type="ECO:0000256" key="1">
    <source>
        <dbReference type="SAM" id="Coils"/>
    </source>
</evidence>
<dbReference type="InterPro" id="IPR021109">
    <property type="entry name" value="Peptidase_aspartic_dom_sf"/>
</dbReference>
<dbReference type="GO" id="GO:0045162">
    <property type="term" value="P:clustering of voltage-gated sodium channels"/>
    <property type="evidence" value="ECO:0007669"/>
    <property type="project" value="InterPro"/>
</dbReference>
<dbReference type="Gene3D" id="2.40.70.10">
    <property type="entry name" value="Acid Proteases"/>
    <property type="match status" value="1"/>
</dbReference>
<sequence length="217" mass="24058">MKTVDSEESWTIPSQNMGVPEVVLNRRPSNKAMEVRDKFSNYFVSPTAVDTTMKKAGAGVVLKATEVKTAKVKKPTEGSTMKVTDNLRNEVTDGMLQLASGKSVPVMMNCAALSDPEKTKSLRLPILRGEIDGREVDVMRDTGCEGVVVKRQLVDAGQLTEMKGMVTKVINKAGERTREEVDAVRKQCNDQMNRLTEELHALEMEGAEKQSRLERLM</sequence>
<proteinExistence type="predicted"/>
<dbReference type="GO" id="GO:0034220">
    <property type="term" value="P:monoatomic ion transmembrane transport"/>
    <property type="evidence" value="ECO:0007669"/>
    <property type="project" value="UniProtKB-KW"/>
</dbReference>
<keyword evidence="2" id="KW-0813">Transport</keyword>
<comment type="caution">
    <text evidence="2">The sequence shown here is derived from an EMBL/GenBank/DDBJ whole genome shotgun (WGS) entry which is preliminary data.</text>
</comment>
<keyword evidence="3" id="KW-1185">Reference proteome</keyword>
<dbReference type="InterPro" id="IPR038911">
    <property type="entry name" value="SCLT1"/>
</dbReference>
<keyword evidence="2" id="KW-0406">Ion transport</keyword>
<dbReference type="PANTHER" id="PTHR35970">
    <property type="entry name" value="SODIUM CHANNEL AND CLATHRIN LINKER 1"/>
    <property type="match status" value="1"/>
</dbReference>
<protein>
    <submittedName>
        <fullName evidence="2">Sodium channel and clathrin linker 1</fullName>
    </submittedName>
</protein>
<feature type="coiled-coil region" evidence="1">
    <location>
        <begin position="178"/>
        <end position="212"/>
    </location>
</feature>
<accession>A0AAV4I4M0</accession>
<evidence type="ECO:0000313" key="2">
    <source>
        <dbReference type="EMBL" id="GFS05388.1"/>
    </source>
</evidence>
<dbReference type="PANTHER" id="PTHR35970:SF1">
    <property type="entry name" value="SODIUM CHANNEL AND CLATHRIN LINKER 1"/>
    <property type="match status" value="1"/>
</dbReference>
<gene>
    <name evidence="2" type="ORF">ElyMa_006518800</name>
</gene>
<dbReference type="AlphaFoldDB" id="A0AAV4I4M0"/>
<evidence type="ECO:0000313" key="3">
    <source>
        <dbReference type="Proteomes" id="UP000762676"/>
    </source>
</evidence>
<dbReference type="GO" id="GO:0005814">
    <property type="term" value="C:centriole"/>
    <property type="evidence" value="ECO:0007669"/>
    <property type="project" value="TreeGrafter"/>
</dbReference>
<keyword evidence="1" id="KW-0175">Coiled coil</keyword>
<organism evidence="2 3">
    <name type="scientific">Elysia marginata</name>
    <dbReference type="NCBI Taxonomy" id="1093978"/>
    <lineage>
        <taxon>Eukaryota</taxon>
        <taxon>Metazoa</taxon>
        <taxon>Spiralia</taxon>
        <taxon>Lophotrochozoa</taxon>
        <taxon>Mollusca</taxon>
        <taxon>Gastropoda</taxon>
        <taxon>Heterobranchia</taxon>
        <taxon>Euthyneura</taxon>
        <taxon>Panpulmonata</taxon>
        <taxon>Sacoglossa</taxon>
        <taxon>Placobranchoidea</taxon>
        <taxon>Plakobranchidae</taxon>
        <taxon>Elysia</taxon>
    </lineage>
</organism>
<reference evidence="2 3" key="1">
    <citation type="journal article" date="2021" name="Elife">
        <title>Chloroplast acquisition without the gene transfer in kleptoplastic sea slugs, Plakobranchus ocellatus.</title>
        <authorList>
            <person name="Maeda T."/>
            <person name="Takahashi S."/>
            <person name="Yoshida T."/>
            <person name="Shimamura S."/>
            <person name="Takaki Y."/>
            <person name="Nagai Y."/>
            <person name="Toyoda A."/>
            <person name="Suzuki Y."/>
            <person name="Arimoto A."/>
            <person name="Ishii H."/>
            <person name="Satoh N."/>
            <person name="Nishiyama T."/>
            <person name="Hasebe M."/>
            <person name="Maruyama T."/>
            <person name="Minagawa J."/>
            <person name="Obokata J."/>
            <person name="Shigenobu S."/>
        </authorList>
    </citation>
    <scope>NUCLEOTIDE SEQUENCE [LARGE SCALE GENOMIC DNA]</scope>
</reference>
<name>A0AAV4I4M0_9GAST</name>
<dbReference type="EMBL" id="BMAT01013081">
    <property type="protein sequence ID" value="GFS05388.1"/>
    <property type="molecule type" value="Genomic_DNA"/>
</dbReference>
<keyword evidence="2" id="KW-0407">Ion channel</keyword>